<dbReference type="OrthoDB" id="352341at2759"/>
<gene>
    <name evidence="1" type="ORF">EBH_0031650</name>
</gene>
<dbReference type="EMBL" id="HG712105">
    <property type="protein sequence ID" value="CDJ50205.1"/>
    <property type="molecule type" value="Genomic_DNA"/>
</dbReference>
<name>U6LQW6_9EIME</name>
<reference evidence="1" key="2">
    <citation type="submission" date="2013-10" db="EMBL/GenBank/DDBJ databases">
        <authorList>
            <person name="Aslett M."/>
        </authorList>
    </citation>
    <scope>NUCLEOTIDE SEQUENCE [LARGE SCALE GENOMIC DNA]</scope>
    <source>
        <strain evidence="1">Houghton</strain>
    </source>
</reference>
<dbReference type="Proteomes" id="UP000030750">
    <property type="component" value="Unassembled WGS sequence"/>
</dbReference>
<organism evidence="1 2">
    <name type="scientific">Eimeria brunetti</name>
    <dbReference type="NCBI Taxonomy" id="51314"/>
    <lineage>
        <taxon>Eukaryota</taxon>
        <taxon>Sar</taxon>
        <taxon>Alveolata</taxon>
        <taxon>Apicomplexa</taxon>
        <taxon>Conoidasida</taxon>
        <taxon>Coccidia</taxon>
        <taxon>Eucoccidiorida</taxon>
        <taxon>Eimeriorina</taxon>
        <taxon>Eimeriidae</taxon>
        <taxon>Eimeria</taxon>
    </lineage>
</organism>
<evidence type="ECO:0000313" key="1">
    <source>
        <dbReference type="EMBL" id="CDJ50205.1"/>
    </source>
</evidence>
<protein>
    <submittedName>
        <fullName evidence="1">Uncharacterized protein</fullName>
    </submittedName>
</protein>
<accession>U6LQW6</accession>
<keyword evidence="2" id="KW-1185">Reference proteome</keyword>
<sequence length="81" mass="9256">MSQIETQMSLCDRKILGVNLGSDPERRELRYESKSDLGVKDEETPIKLPKGLSNRKSRLCSLDLHAMSNQEPRHKFNITQG</sequence>
<dbReference type="AlphaFoldDB" id="U6LQW6"/>
<dbReference type="VEuPathDB" id="ToxoDB:EBH_0031650"/>
<evidence type="ECO:0000313" key="2">
    <source>
        <dbReference type="Proteomes" id="UP000030750"/>
    </source>
</evidence>
<proteinExistence type="predicted"/>
<reference evidence="1" key="1">
    <citation type="submission" date="2013-10" db="EMBL/GenBank/DDBJ databases">
        <title>Genomic analysis of the causative agents of coccidiosis in chickens.</title>
        <authorList>
            <person name="Reid A.J."/>
            <person name="Blake D."/>
            <person name="Billington K."/>
            <person name="Browne H."/>
            <person name="Dunn M."/>
            <person name="Hung S."/>
            <person name="Kawahara F."/>
            <person name="Miranda-Saavedra D."/>
            <person name="Mourier T."/>
            <person name="Nagra H."/>
            <person name="Otto T.D."/>
            <person name="Rawlings N."/>
            <person name="Sanchez A."/>
            <person name="Sanders M."/>
            <person name="Subramaniam C."/>
            <person name="Tay Y."/>
            <person name="Dear P."/>
            <person name="Doerig C."/>
            <person name="Gruber A."/>
            <person name="Parkinson J."/>
            <person name="Shirley M."/>
            <person name="Wan K.L."/>
            <person name="Berriman M."/>
            <person name="Tomley F."/>
            <person name="Pain A."/>
        </authorList>
    </citation>
    <scope>NUCLEOTIDE SEQUENCE [LARGE SCALE GENOMIC DNA]</scope>
    <source>
        <strain evidence="1">Houghton</strain>
    </source>
</reference>